<evidence type="ECO:0000259" key="9">
    <source>
        <dbReference type="Pfam" id="PF18916"/>
    </source>
</evidence>
<evidence type="ECO:0000256" key="3">
    <source>
        <dbReference type="ARBA" id="ARBA00022692"/>
    </source>
</evidence>
<keyword evidence="7" id="KW-0413">Isomerase</keyword>
<dbReference type="RefSeq" id="WP_055395718.1">
    <property type="nucleotide sequence ID" value="NZ_JAMXAX010000004.1"/>
</dbReference>
<evidence type="ECO:0000256" key="7">
    <source>
        <dbReference type="ARBA" id="ARBA00023235"/>
    </source>
</evidence>
<comment type="subcellular location">
    <subcellularLocation>
        <location evidence="1">Membrane</location>
        <topology evidence="1">Multi-pass membrane protein</topology>
    </subcellularLocation>
</comment>
<keyword evidence="5 8" id="KW-1133">Transmembrane helix</keyword>
<evidence type="ECO:0000256" key="8">
    <source>
        <dbReference type="SAM" id="Phobius"/>
    </source>
</evidence>
<keyword evidence="6 8" id="KW-0472">Membrane</keyword>
<name>A0ABV8DFE5_9BURK</name>
<reference evidence="11" key="1">
    <citation type="journal article" date="2019" name="Int. J. Syst. Evol. Microbiol.">
        <title>The Global Catalogue of Microorganisms (GCM) 10K type strain sequencing project: providing services to taxonomists for standard genome sequencing and annotation.</title>
        <authorList>
            <consortium name="The Broad Institute Genomics Platform"/>
            <consortium name="The Broad Institute Genome Sequencing Center for Infectious Disease"/>
            <person name="Wu L."/>
            <person name="Ma J."/>
        </authorList>
    </citation>
    <scope>NUCLEOTIDE SEQUENCE [LARGE SCALE GENOMIC DNA]</scope>
    <source>
        <strain evidence="11">CCUG 2113</strain>
    </source>
</reference>
<feature type="transmembrane region" description="Helical" evidence="8">
    <location>
        <begin position="167"/>
        <end position="191"/>
    </location>
</feature>
<sequence length="250" mass="28554">MTVTYSSFHFTWLIWASAFLLPWALLFVARPDLRRPMLWASALTAPFGLTEPLFVPRYWNPPTLFDLAQRTGFDIESLIFCFALGGLGVAAYRAVAPVPWRVMDHDARHSPRHRWHLPALASPVLVFGILVLLPWNPIYPGILAMLAGSLATLFCRPDLWRNSLFGGAVFLLLYTVFLLGLKWIWPGYIAAVWNLDDLLAWRPWGLPVEEFLFGFAFGTYWSGVYEHLTWRQRDAARGSRVLRSGAFINE</sequence>
<evidence type="ECO:0000256" key="1">
    <source>
        <dbReference type="ARBA" id="ARBA00004141"/>
    </source>
</evidence>
<evidence type="ECO:0000256" key="2">
    <source>
        <dbReference type="ARBA" id="ARBA00004829"/>
    </source>
</evidence>
<accession>A0ABV8DFE5</accession>
<feature type="domain" description="Lycopene cyclase" evidence="9">
    <location>
        <begin position="136"/>
        <end position="228"/>
    </location>
</feature>
<keyword evidence="3 8" id="KW-0812">Transmembrane</keyword>
<evidence type="ECO:0000256" key="5">
    <source>
        <dbReference type="ARBA" id="ARBA00022989"/>
    </source>
</evidence>
<feature type="transmembrane region" description="Helical" evidence="8">
    <location>
        <begin position="12"/>
        <end position="29"/>
    </location>
</feature>
<keyword evidence="11" id="KW-1185">Reference proteome</keyword>
<dbReference type="Pfam" id="PF18916">
    <property type="entry name" value="Lycopene_cyc"/>
    <property type="match status" value="1"/>
</dbReference>
<keyword evidence="4" id="KW-0125">Carotenoid biosynthesis</keyword>
<dbReference type="EMBL" id="JBHSAJ010000060">
    <property type="protein sequence ID" value="MFC3937017.1"/>
    <property type="molecule type" value="Genomic_DNA"/>
</dbReference>
<comment type="pathway">
    <text evidence="2">Carotenoid biosynthesis.</text>
</comment>
<evidence type="ECO:0000256" key="6">
    <source>
        <dbReference type="ARBA" id="ARBA00023136"/>
    </source>
</evidence>
<dbReference type="InterPro" id="IPR017825">
    <property type="entry name" value="Lycopene_cyclase_dom"/>
</dbReference>
<feature type="transmembrane region" description="Helical" evidence="8">
    <location>
        <begin position="115"/>
        <end position="132"/>
    </location>
</feature>
<feature type="transmembrane region" description="Helical" evidence="8">
    <location>
        <begin position="75"/>
        <end position="95"/>
    </location>
</feature>
<gene>
    <name evidence="10" type="ORF">ACFOW3_20550</name>
</gene>
<protein>
    <submittedName>
        <fullName evidence="10">Lycopene cyclase domain-containing protein</fullName>
    </submittedName>
</protein>
<comment type="caution">
    <text evidence="10">The sequence shown here is derived from an EMBL/GenBank/DDBJ whole genome shotgun (WGS) entry which is preliminary data.</text>
</comment>
<proteinExistence type="predicted"/>
<evidence type="ECO:0000313" key="10">
    <source>
        <dbReference type="EMBL" id="MFC3937017.1"/>
    </source>
</evidence>
<organism evidence="10 11">
    <name type="scientific">Acidovorax facilis</name>
    <dbReference type="NCBI Taxonomy" id="12917"/>
    <lineage>
        <taxon>Bacteria</taxon>
        <taxon>Pseudomonadati</taxon>
        <taxon>Pseudomonadota</taxon>
        <taxon>Betaproteobacteria</taxon>
        <taxon>Burkholderiales</taxon>
        <taxon>Comamonadaceae</taxon>
        <taxon>Acidovorax</taxon>
    </lineage>
</organism>
<dbReference type="Proteomes" id="UP001595693">
    <property type="component" value="Unassembled WGS sequence"/>
</dbReference>
<feature type="transmembrane region" description="Helical" evidence="8">
    <location>
        <begin position="36"/>
        <end position="55"/>
    </location>
</feature>
<evidence type="ECO:0000256" key="4">
    <source>
        <dbReference type="ARBA" id="ARBA00022746"/>
    </source>
</evidence>
<evidence type="ECO:0000313" key="11">
    <source>
        <dbReference type="Proteomes" id="UP001595693"/>
    </source>
</evidence>